<organism evidence="2 3">
    <name type="scientific">Aliiglaciecola litoralis</name>
    <dbReference type="NCBI Taxonomy" id="582857"/>
    <lineage>
        <taxon>Bacteria</taxon>
        <taxon>Pseudomonadati</taxon>
        <taxon>Pseudomonadota</taxon>
        <taxon>Gammaproteobacteria</taxon>
        <taxon>Alteromonadales</taxon>
        <taxon>Alteromonadaceae</taxon>
        <taxon>Aliiglaciecola</taxon>
    </lineage>
</organism>
<feature type="domain" description="Cupin type-2" evidence="1">
    <location>
        <begin position="70"/>
        <end position="131"/>
    </location>
</feature>
<dbReference type="InterPro" id="IPR011051">
    <property type="entry name" value="RmlC_Cupin_sf"/>
</dbReference>
<dbReference type="SUPFAM" id="SSF51182">
    <property type="entry name" value="RmlC-like cupins"/>
    <property type="match status" value="1"/>
</dbReference>
<name>A0ABN1LDA3_9ALTE</name>
<evidence type="ECO:0000313" key="3">
    <source>
        <dbReference type="Proteomes" id="UP001500359"/>
    </source>
</evidence>
<gene>
    <name evidence="2" type="ORF">GCM10009114_06040</name>
</gene>
<protein>
    <recommendedName>
        <fullName evidence="1">Cupin type-2 domain-containing protein</fullName>
    </recommendedName>
</protein>
<sequence>MNITPLFLTLVLLFMCGYLNAEEKPLVISHKDEALKWGPCPDFIPKGCEIAVLQGNPADNNLDIYFKVIGDFEIPHHLHTSQERMVLVSGTLDVKYDNHEKATINTGEYAYGPAKLPHSAYCHKGEACVLYIGFVGPLDAMPIKNTKNK</sequence>
<proteinExistence type="predicted"/>
<keyword evidence="3" id="KW-1185">Reference proteome</keyword>
<comment type="caution">
    <text evidence="2">The sequence shown here is derived from an EMBL/GenBank/DDBJ whole genome shotgun (WGS) entry which is preliminary data.</text>
</comment>
<dbReference type="RefSeq" id="WP_343856353.1">
    <property type="nucleotide sequence ID" value="NZ_BAAAFD010000001.1"/>
</dbReference>
<dbReference type="InterPro" id="IPR013096">
    <property type="entry name" value="Cupin_2"/>
</dbReference>
<reference evidence="2 3" key="1">
    <citation type="journal article" date="2019" name="Int. J. Syst. Evol. Microbiol.">
        <title>The Global Catalogue of Microorganisms (GCM) 10K type strain sequencing project: providing services to taxonomists for standard genome sequencing and annotation.</title>
        <authorList>
            <consortium name="The Broad Institute Genomics Platform"/>
            <consortium name="The Broad Institute Genome Sequencing Center for Infectious Disease"/>
            <person name="Wu L."/>
            <person name="Ma J."/>
        </authorList>
    </citation>
    <scope>NUCLEOTIDE SEQUENCE [LARGE SCALE GENOMIC DNA]</scope>
    <source>
        <strain evidence="2 3">JCM 15896</strain>
    </source>
</reference>
<dbReference type="EMBL" id="BAAAFD010000001">
    <property type="protein sequence ID" value="GAA0853390.1"/>
    <property type="molecule type" value="Genomic_DNA"/>
</dbReference>
<dbReference type="Proteomes" id="UP001500359">
    <property type="component" value="Unassembled WGS sequence"/>
</dbReference>
<dbReference type="Gene3D" id="2.60.120.10">
    <property type="entry name" value="Jelly Rolls"/>
    <property type="match status" value="1"/>
</dbReference>
<evidence type="ECO:0000313" key="2">
    <source>
        <dbReference type="EMBL" id="GAA0853390.1"/>
    </source>
</evidence>
<dbReference type="Pfam" id="PF07883">
    <property type="entry name" value="Cupin_2"/>
    <property type="match status" value="1"/>
</dbReference>
<evidence type="ECO:0000259" key="1">
    <source>
        <dbReference type="Pfam" id="PF07883"/>
    </source>
</evidence>
<dbReference type="InterPro" id="IPR014710">
    <property type="entry name" value="RmlC-like_jellyroll"/>
</dbReference>
<accession>A0ABN1LDA3</accession>